<dbReference type="CDD" id="cd07112">
    <property type="entry name" value="ALDH_GABALDH-PuuC"/>
    <property type="match status" value="1"/>
</dbReference>
<evidence type="ECO:0000256" key="3">
    <source>
        <dbReference type="RuleBase" id="RU003345"/>
    </source>
</evidence>
<dbReference type="InterPro" id="IPR016162">
    <property type="entry name" value="Ald_DH_N"/>
</dbReference>
<comment type="similarity">
    <text evidence="3">Belongs to the aldehyde dehydrogenase family.</text>
</comment>
<evidence type="ECO:0000256" key="1">
    <source>
        <dbReference type="ARBA" id="ARBA00023002"/>
    </source>
</evidence>
<dbReference type="EMBL" id="BAAAEI010000010">
    <property type="protein sequence ID" value="GAA0355451.1"/>
    <property type="molecule type" value="Genomic_DNA"/>
</dbReference>
<feature type="active site" evidence="2">
    <location>
        <position position="271"/>
    </location>
</feature>
<dbReference type="PROSITE" id="PS00070">
    <property type="entry name" value="ALDEHYDE_DEHYDR_CYS"/>
    <property type="match status" value="1"/>
</dbReference>
<gene>
    <name evidence="5" type="ORF">GCM10009092_19650</name>
</gene>
<dbReference type="Pfam" id="PF00171">
    <property type="entry name" value="Aldedh"/>
    <property type="match status" value="1"/>
</dbReference>
<dbReference type="InterPro" id="IPR016161">
    <property type="entry name" value="Ald_DH/histidinol_DH"/>
</dbReference>
<evidence type="ECO:0000313" key="6">
    <source>
        <dbReference type="Proteomes" id="UP001501757"/>
    </source>
</evidence>
<dbReference type="InterPro" id="IPR029510">
    <property type="entry name" value="Ald_DH_CS_GLU"/>
</dbReference>
<dbReference type="Gene3D" id="3.40.309.10">
    <property type="entry name" value="Aldehyde Dehydrogenase, Chain A, domain 2"/>
    <property type="match status" value="1"/>
</dbReference>
<sequence>MNKMSYADWQSYCQRLISEKRIEGRAYINGQYQPAQNGRWFDCINPADGEVIASIAECDEVDVELAVNAARNAFEQGHWRDMPPKQRKEVLIRLAALMESHQTELAALETLDMGKPISESFHVDVPGSADVVRWHGEAVDKVYDEVAPTEPGVLATITREPIGVVAAITPWNFPLWLACWKIAPALAAGNSVVLKPSEKSSLTALFLARLASEAGIPAGVLNVVPGFGHTVGKALGLHMQVDCLAFTGSTRTARTLLEYAGQSNMKRVWLEAGGKNPNIVFADCPDLDKAARSAASGCFYNQGEVCVAGTRLLVERSIHEQFVQKVIEASRTFQPGDPLDPATNMGALVDKQHQGSVLQYIQWGQEGGAKLALGGAAPADKHQGAFVEPTIFTGVTNQMRIAREEIFGPVMSVIAFDDETQAISIANDSDYGLGAALWTSDLSRAHRLARQLRAGSVWINNYNDGDMTVPFGGYKQSGNGRDKSLHALDKYTELKTTWIQLT</sequence>
<dbReference type="Proteomes" id="UP001501757">
    <property type="component" value="Unassembled WGS sequence"/>
</dbReference>
<keyword evidence="1 3" id="KW-0560">Oxidoreductase</keyword>
<evidence type="ECO:0000256" key="2">
    <source>
        <dbReference type="PROSITE-ProRule" id="PRU10007"/>
    </source>
</evidence>
<dbReference type="SUPFAM" id="SSF53720">
    <property type="entry name" value="ALDH-like"/>
    <property type="match status" value="1"/>
</dbReference>
<reference evidence="6" key="1">
    <citation type="journal article" date="2019" name="Int. J. Syst. Evol. Microbiol.">
        <title>The Global Catalogue of Microorganisms (GCM) 10K type strain sequencing project: providing services to taxonomists for standard genome sequencing and annotation.</title>
        <authorList>
            <consortium name="The Broad Institute Genomics Platform"/>
            <consortium name="The Broad Institute Genome Sequencing Center for Infectious Disease"/>
            <person name="Wu L."/>
            <person name="Ma J."/>
        </authorList>
    </citation>
    <scope>NUCLEOTIDE SEQUENCE [LARGE SCALE GENOMIC DNA]</scope>
    <source>
        <strain evidence="6">JCM 13378</strain>
    </source>
</reference>
<comment type="caution">
    <text evidence="5">The sequence shown here is derived from an EMBL/GenBank/DDBJ whole genome shotgun (WGS) entry which is preliminary data.</text>
</comment>
<dbReference type="InterPro" id="IPR015590">
    <property type="entry name" value="Aldehyde_DH_dom"/>
</dbReference>
<dbReference type="PANTHER" id="PTHR11699">
    <property type="entry name" value="ALDEHYDE DEHYDROGENASE-RELATED"/>
    <property type="match status" value="1"/>
</dbReference>
<feature type="domain" description="Aldehyde dehydrogenase" evidence="4">
    <location>
        <begin position="35"/>
        <end position="496"/>
    </location>
</feature>
<protein>
    <submittedName>
        <fullName evidence="5">Aldehyde dehydrogenase</fullName>
    </submittedName>
</protein>
<keyword evidence="6" id="KW-1185">Reference proteome</keyword>
<evidence type="ECO:0000259" key="4">
    <source>
        <dbReference type="Pfam" id="PF00171"/>
    </source>
</evidence>
<dbReference type="InterPro" id="IPR016163">
    <property type="entry name" value="Ald_DH_C"/>
</dbReference>
<proteinExistence type="inferred from homology"/>
<dbReference type="InterPro" id="IPR016160">
    <property type="entry name" value="Ald_DH_CS_CYS"/>
</dbReference>
<organism evidence="5 6">
    <name type="scientific">Bowmanella denitrificans</name>
    <dbReference type="NCBI Taxonomy" id="366582"/>
    <lineage>
        <taxon>Bacteria</taxon>
        <taxon>Pseudomonadati</taxon>
        <taxon>Pseudomonadota</taxon>
        <taxon>Gammaproteobacteria</taxon>
        <taxon>Alteromonadales</taxon>
        <taxon>Alteromonadaceae</taxon>
        <taxon>Bowmanella</taxon>
    </lineage>
</organism>
<accession>A0ABP3GWX1</accession>
<evidence type="ECO:0000313" key="5">
    <source>
        <dbReference type="EMBL" id="GAA0355451.1"/>
    </source>
</evidence>
<dbReference type="Gene3D" id="3.40.605.10">
    <property type="entry name" value="Aldehyde Dehydrogenase, Chain A, domain 1"/>
    <property type="match status" value="1"/>
</dbReference>
<dbReference type="PROSITE" id="PS00687">
    <property type="entry name" value="ALDEHYDE_DEHYDR_GLU"/>
    <property type="match status" value="1"/>
</dbReference>
<name>A0ABP3GWX1_9ALTE</name>